<dbReference type="PROSITE" id="PS51841">
    <property type="entry name" value="LTD"/>
    <property type="match status" value="1"/>
</dbReference>
<dbReference type="SUPFAM" id="SSF74853">
    <property type="entry name" value="Lamin A/C globular tail domain"/>
    <property type="match status" value="1"/>
</dbReference>
<feature type="domain" description="LTD" evidence="2">
    <location>
        <begin position="21"/>
        <end position="149"/>
    </location>
</feature>
<dbReference type="InterPro" id="IPR036415">
    <property type="entry name" value="Lamin_tail_dom_sf"/>
</dbReference>
<dbReference type="Proteomes" id="UP001501237">
    <property type="component" value="Unassembled WGS sequence"/>
</dbReference>
<gene>
    <name evidence="3" type="ORF">GCM10010468_40530</name>
</gene>
<organism evidence="3 4">
    <name type="scientific">Actinocorallia longicatena</name>
    <dbReference type="NCBI Taxonomy" id="111803"/>
    <lineage>
        <taxon>Bacteria</taxon>
        <taxon>Bacillati</taxon>
        <taxon>Actinomycetota</taxon>
        <taxon>Actinomycetes</taxon>
        <taxon>Streptosporangiales</taxon>
        <taxon>Thermomonosporaceae</taxon>
        <taxon>Actinocorallia</taxon>
    </lineage>
</organism>
<evidence type="ECO:0000313" key="4">
    <source>
        <dbReference type="Proteomes" id="UP001501237"/>
    </source>
</evidence>
<dbReference type="Gene3D" id="2.60.40.1260">
    <property type="entry name" value="Lamin Tail domain"/>
    <property type="match status" value="1"/>
</dbReference>
<evidence type="ECO:0000259" key="2">
    <source>
        <dbReference type="PROSITE" id="PS51841"/>
    </source>
</evidence>
<dbReference type="Pfam" id="PF00932">
    <property type="entry name" value="LTD"/>
    <property type="match status" value="1"/>
</dbReference>
<evidence type="ECO:0000313" key="3">
    <source>
        <dbReference type="EMBL" id="GAA3217624.1"/>
    </source>
</evidence>
<feature type="chain" id="PRO_5046139457" description="LTD domain-containing protein" evidence="1">
    <location>
        <begin position="30"/>
        <end position="156"/>
    </location>
</feature>
<protein>
    <recommendedName>
        <fullName evidence="2">LTD domain-containing protein</fullName>
    </recommendedName>
</protein>
<dbReference type="InterPro" id="IPR001322">
    <property type="entry name" value="Lamin_tail_dom"/>
</dbReference>
<comment type="caution">
    <text evidence="3">The sequence shown here is derived from an EMBL/GenBank/DDBJ whole genome shotgun (WGS) entry which is preliminary data.</text>
</comment>
<keyword evidence="1" id="KW-0732">Signal</keyword>
<dbReference type="EMBL" id="BAAAUV010000009">
    <property type="protein sequence ID" value="GAA3217624.1"/>
    <property type="molecule type" value="Genomic_DNA"/>
</dbReference>
<dbReference type="RefSeq" id="WP_344830485.1">
    <property type="nucleotide sequence ID" value="NZ_BAAAUV010000009.1"/>
</dbReference>
<evidence type="ECO:0000256" key="1">
    <source>
        <dbReference type="SAM" id="SignalP"/>
    </source>
</evidence>
<reference evidence="4" key="1">
    <citation type="journal article" date="2019" name="Int. J. Syst. Evol. Microbiol.">
        <title>The Global Catalogue of Microorganisms (GCM) 10K type strain sequencing project: providing services to taxonomists for standard genome sequencing and annotation.</title>
        <authorList>
            <consortium name="The Broad Institute Genomics Platform"/>
            <consortium name="The Broad Institute Genome Sequencing Center for Infectious Disease"/>
            <person name="Wu L."/>
            <person name="Ma J."/>
        </authorList>
    </citation>
    <scope>NUCLEOTIDE SEQUENCE [LARGE SCALE GENOMIC DNA]</scope>
    <source>
        <strain evidence="4">JCM 9377</strain>
    </source>
</reference>
<keyword evidence="4" id="KW-1185">Reference proteome</keyword>
<sequence length="156" mass="17406">MRRFRALPLAAAAAAATFAVPLAAVPAEAAASTIRFSYVRYDAKGKDTRKNVNGEFLVVKNYGKKKVNLSGWTIGYRAALKNSPLTLYFYRKNVIVLPGRQFVVRMGRGKNTKTTLYQQFAKHTWPNVKGGAHLFTPADKLADSCTWNSRRGYKKC</sequence>
<name>A0ABP6QD90_9ACTN</name>
<feature type="signal peptide" evidence="1">
    <location>
        <begin position="1"/>
        <end position="29"/>
    </location>
</feature>
<proteinExistence type="predicted"/>
<accession>A0ABP6QD90</accession>